<keyword evidence="5" id="KW-0547">Nucleotide-binding</keyword>
<feature type="transmembrane region" description="Helical" evidence="8">
    <location>
        <begin position="14"/>
        <end position="37"/>
    </location>
</feature>
<accession>A0A840CDQ3</accession>
<evidence type="ECO:0000256" key="3">
    <source>
        <dbReference type="ARBA" id="ARBA00022553"/>
    </source>
</evidence>
<keyword evidence="3" id="KW-0597">Phosphoprotein</keyword>
<dbReference type="InterPro" id="IPR036890">
    <property type="entry name" value="HATPase_C_sf"/>
</dbReference>
<dbReference type="Gene3D" id="3.30.565.10">
    <property type="entry name" value="Histidine kinase-like ATPase, C-terminal domain"/>
    <property type="match status" value="1"/>
</dbReference>
<dbReference type="EC" id="2.7.13.3" evidence="2"/>
<evidence type="ECO:0000256" key="4">
    <source>
        <dbReference type="ARBA" id="ARBA00022679"/>
    </source>
</evidence>
<keyword evidence="7" id="KW-0067">ATP-binding</keyword>
<dbReference type="Pfam" id="PF07568">
    <property type="entry name" value="HisKA_2"/>
    <property type="match status" value="1"/>
</dbReference>
<evidence type="ECO:0000313" key="11">
    <source>
        <dbReference type="Proteomes" id="UP000585681"/>
    </source>
</evidence>
<keyword evidence="11" id="KW-1185">Reference proteome</keyword>
<evidence type="ECO:0000313" key="10">
    <source>
        <dbReference type="EMBL" id="MBB4023330.1"/>
    </source>
</evidence>
<keyword evidence="8" id="KW-0472">Membrane</keyword>
<sequence length="583" mass="63597">MTSMQKIRQFTDGLAFRVAALLAFALFPIGLIAISLTGKFAEEADRRAETALMAVTAEAAASEEGMIRGGFGATAAFVAALPSVRLSSADCHAVFADFVRENPQFSFAGFVNRAGILECGSADQGRDMGNSMILKAQRANPEARADLLREAPISKTAVIVMSEPVLSGGRFEGYVAVSLPHKRIFQTLELLPTERPIDLITFNRDGQVLSSESGLENVADSLPGERSLFSFVGHARTAFTGQTAGGEERVFAIVPILANTVYAIGSWPRERLAVAPGFALSSPLIFPVVMWLASLGVAYFAVHRLVIKHIHKLRSEMQVFTKTRFLPDDGDDGFKPLEIREIDRTWHDLAETVVRDEAELEGTIRDKTVLLKEVHHRVKNNLQLISSIVNMKIRKATVPEARAALKEVQMRVMSIATAHRSLYETSSESRVRADELLKGIITSLVEGGAPKGVQLRFEQSYDPVTLYPDQAVPLSLLGSEAVTNALKYLGRPAVGCPWIEVRLSAHDGSRAVLEVSNSKGVPITPPEQVRGSGLGTSLISAFAHQLRGTVDTRDDDETYRIYAEFPIVDFEREARENALAGLV</sequence>
<gene>
    <name evidence="10" type="ORF">GGR17_003159</name>
</gene>
<feature type="transmembrane region" description="Helical" evidence="8">
    <location>
        <begin position="288"/>
        <end position="307"/>
    </location>
</feature>
<reference evidence="10" key="1">
    <citation type="submission" date="2020-08" db="EMBL/GenBank/DDBJ databases">
        <title>Genomic Encyclopedia of Type Strains, Phase IV (KMG-IV): sequencing the most valuable type-strain genomes for metagenomic binning, comparative biology and taxonomic classification.</title>
        <authorList>
            <person name="Goeker M."/>
        </authorList>
    </citation>
    <scope>NUCLEOTIDE SEQUENCE [LARGE SCALE GENOMIC DNA]</scope>
    <source>
        <strain evidence="10">DSM 105040</strain>
    </source>
</reference>
<dbReference type="PANTHER" id="PTHR41523">
    <property type="entry name" value="TWO-COMPONENT SYSTEM SENSOR PROTEIN"/>
    <property type="match status" value="1"/>
</dbReference>
<dbReference type="Gene3D" id="3.30.450.20">
    <property type="entry name" value="PAS domain"/>
    <property type="match status" value="2"/>
</dbReference>
<keyword evidence="6 10" id="KW-0418">Kinase</keyword>
<proteinExistence type="predicted"/>
<dbReference type="AlphaFoldDB" id="A0A840CDQ3"/>
<dbReference type="PANTHER" id="PTHR41523:SF8">
    <property type="entry name" value="ETHYLENE RESPONSE SENSOR PROTEIN"/>
    <property type="match status" value="1"/>
</dbReference>
<dbReference type="GO" id="GO:0004673">
    <property type="term" value="F:protein histidine kinase activity"/>
    <property type="evidence" value="ECO:0007669"/>
    <property type="project" value="UniProtKB-EC"/>
</dbReference>
<dbReference type="GO" id="GO:0005524">
    <property type="term" value="F:ATP binding"/>
    <property type="evidence" value="ECO:0007669"/>
    <property type="project" value="UniProtKB-KW"/>
</dbReference>
<evidence type="ECO:0000256" key="2">
    <source>
        <dbReference type="ARBA" id="ARBA00012438"/>
    </source>
</evidence>
<comment type="caution">
    <text evidence="10">The sequence shown here is derived from an EMBL/GenBank/DDBJ whole genome shotgun (WGS) entry which is preliminary data.</text>
</comment>
<organism evidence="10 11">
    <name type="scientific">Actibacterium naphthalenivorans</name>
    <dbReference type="NCBI Taxonomy" id="1614693"/>
    <lineage>
        <taxon>Bacteria</taxon>
        <taxon>Pseudomonadati</taxon>
        <taxon>Pseudomonadota</taxon>
        <taxon>Alphaproteobacteria</taxon>
        <taxon>Rhodobacterales</taxon>
        <taxon>Roseobacteraceae</taxon>
        <taxon>Actibacterium</taxon>
    </lineage>
</organism>
<dbReference type="Proteomes" id="UP000585681">
    <property type="component" value="Unassembled WGS sequence"/>
</dbReference>
<keyword evidence="8" id="KW-1133">Transmembrane helix</keyword>
<evidence type="ECO:0000256" key="6">
    <source>
        <dbReference type="ARBA" id="ARBA00022777"/>
    </source>
</evidence>
<comment type="catalytic activity">
    <reaction evidence="1">
        <text>ATP + protein L-histidine = ADP + protein N-phospho-L-histidine.</text>
        <dbReference type="EC" id="2.7.13.3"/>
    </reaction>
</comment>
<dbReference type="SUPFAM" id="SSF55874">
    <property type="entry name" value="ATPase domain of HSP90 chaperone/DNA topoisomerase II/histidine kinase"/>
    <property type="match status" value="1"/>
</dbReference>
<dbReference type="EMBL" id="JACIEQ010000005">
    <property type="protein sequence ID" value="MBB4023330.1"/>
    <property type="molecule type" value="Genomic_DNA"/>
</dbReference>
<evidence type="ECO:0000256" key="5">
    <source>
        <dbReference type="ARBA" id="ARBA00022741"/>
    </source>
</evidence>
<evidence type="ECO:0000259" key="9">
    <source>
        <dbReference type="Pfam" id="PF07568"/>
    </source>
</evidence>
<dbReference type="InterPro" id="IPR011495">
    <property type="entry name" value="Sig_transdc_His_kin_sub2_dim/P"/>
</dbReference>
<keyword evidence="8" id="KW-0812">Transmembrane</keyword>
<evidence type="ECO:0000256" key="1">
    <source>
        <dbReference type="ARBA" id="ARBA00000085"/>
    </source>
</evidence>
<protein>
    <recommendedName>
        <fullName evidence="2">histidine kinase</fullName>
        <ecNumber evidence="2">2.7.13.3</ecNumber>
    </recommendedName>
</protein>
<feature type="domain" description="Signal transduction histidine kinase subgroup 2 dimerisation and phosphoacceptor" evidence="9">
    <location>
        <begin position="373"/>
        <end position="445"/>
    </location>
</feature>
<keyword evidence="4" id="KW-0808">Transferase</keyword>
<evidence type="ECO:0000256" key="8">
    <source>
        <dbReference type="SAM" id="Phobius"/>
    </source>
</evidence>
<name>A0A840CDQ3_9RHOB</name>
<evidence type="ECO:0000256" key="7">
    <source>
        <dbReference type="ARBA" id="ARBA00022840"/>
    </source>
</evidence>